<name>A0ABZ2M4B5_9BACT</name>
<dbReference type="PIRSF" id="PIRSF016838">
    <property type="entry name" value="PafC"/>
    <property type="match status" value="1"/>
</dbReference>
<gene>
    <name evidence="5" type="ORF">LZC94_02500</name>
</gene>
<dbReference type="SUPFAM" id="SSF46785">
    <property type="entry name" value="Winged helix' DNA-binding domain"/>
    <property type="match status" value="1"/>
</dbReference>
<dbReference type="InterPro" id="IPR036390">
    <property type="entry name" value="WH_DNA-bd_sf"/>
</dbReference>
<organism evidence="5 6">
    <name type="scientific">Pendulispora albinea</name>
    <dbReference type="NCBI Taxonomy" id="2741071"/>
    <lineage>
        <taxon>Bacteria</taxon>
        <taxon>Pseudomonadati</taxon>
        <taxon>Myxococcota</taxon>
        <taxon>Myxococcia</taxon>
        <taxon>Myxococcales</taxon>
        <taxon>Sorangiineae</taxon>
        <taxon>Pendulisporaceae</taxon>
        <taxon>Pendulispora</taxon>
    </lineage>
</organism>
<evidence type="ECO:0000256" key="2">
    <source>
        <dbReference type="ARBA" id="ARBA00023125"/>
    </source>
</evidence>
<evidence type="ECO:0000256" key="3">
    <source>
        <dbReference type="ARBA" id="ARBA00023163"/>
    </source>
</evidence>
<keyword evidence="3" id="KW-0804">Transcription</keyword>
<accession>A0ABZ2M4B5</accession>
<feature type="domain" description="HTH deoR-type" evidence="4">
    <location>
        <begin position="4"/>
        <end position="70"/>
    </location>
</feature>
<dbReference type="InterPro" id="IPR001034">
    <property type="entry name" value="DeoR_HTH"/>
</dbReference>
<dbReference type="PANTHER" id="PTHR34580">
    <property type="match status" value="1"/>
</dbReference>
<dbReference type="InterPro" id="IPR028349">
    <property type="entry name" value="PafC-like"/>
</dbReference>
<evidence type="ECO:0000313" key="6">
    <source>
        <dbReference type="Proteomes" id="UP001370348"/>
    </source>
</evidence>
<sequence>MSDPSRRMLQLLSLLQSGRSWGGHDLAERLGVSARTLRRDMDRLKELGYPVETARGPEGYYRLTAGKAMPPLLLEDDEAVAIAIGLRLASAGTIAGIAESSANASRKLEQVLPARLQRRVRALHASTEAAPSRWPQVDAHVLQTIASACHKHQRLRLTYRTREREPAIRRVEPYRQVLSKGRWYLLGWDLDRHDWRTFRVDRVMDLEDTGMTFAPRELPSKDASTFLHEELKTLVPRHHAVVTFDAPLAEVASRLGGKDGTLEELDPNRCRYSADVDSFEWLAITVAISGFDYAIEQPAGFIAYSRELAARIAMGARRGARARS</sequence>
<keyword evidence="6" id="KW-1185">Reference proteome</keyword>
<dbReference type="Gene3D" id="1.10.10.10">
    <property type="entry name" value="Winged helix-like DNA-binding domain superfamily/Winged helix DNA-binding domain"/>
    <property type="match status" value="1"/>
</dbReference>
<dbReference type="InterPro" id="IPR051534">
    <property type="entry name" value="CBASS_pafABC_assoc_protein"/>
</dbReference>
<dbReference type="InterPro" id="IPR026881">
    <property type="entry name" value="WYL_dom"/>
</dbReference>
<dbReference type="Pfam" id="PF08279">
    <property type="entry name" value="HTH_11"/>
    <property type="match status" value="1"/>
</dbReference>
<proteinExistence type="predicted"/>
<dbReference type="PANTHER" id="PTHR34580:SF3">
    <property type="entry name" value="PROTEIN PAFB"/>
    <property type="match status" value="1"/>
</dbReference>
<dbReference type="InterPro" id="IPR013196">
    <property type="entry name" value="HTH_11"/>
</dbReference>
<evidence type="ECO:0000313" key="5">
    <source>
        <dbReference type="EMBL" id="WXB16151.1"/>
    </source>
</evidence>
<dbReference type="EMBL" id="CP089984">
    <property type="protein sequence ID" value="WXB16151.1"/>
    <property type="molecule type" value="Genomic_DNA"/>
</dbReference>
<dbReference type="PROSITE" id="PS00894">
    <property type="entry name" value="HTH_DEOR_1"/>
    <property type="match status" value="1"/>
</dbReference>
<protein>
    <submittedName>
        <fullName evidence="5">YafY family transcriptional regulator</fullName>
    </submittedName>
</protein>
<keyword evidence="1" id="KW-0805">Transcription regulation</keyword>
<dbReference type="PROSITE" id="PS52050">
    <property type="entry name" value="WYL"/>
    <property type="match status" value="1"/>
</dbReference>
<keyword evidence="2" id="KW-0238">DNA-binding</keyword>
<dbReference type="RefSeq" id="WP_394825780.1">
    <property type="nucleotide sequence ID" value="NZ_CP089984.1"/>
</dbReference>
<dbReference type="InterPro" id="IPR018356">
    <property type="entry name" value="Tscrpt_reg_HTH_DeoR_CS"/>
</dbReference>
<reference evidence="5 6" key="1">
    <citation type="submission" date="2021-12" db="EMBL/GenBank/DDBJ databases">
        <title>Discovery of the Pendulisporaceae a myxobacterial family with distinct sporulation behavior and unique specialized metabolism.</title>
        <authorList>
            <person name="Garcia R."/>
            <person name="Popoff A."/>
            <person name="Bader C.D."/>
            <person name="Loehr J."/>
            <person name="Walesch S."/>
            <person name="Walt C."/>
            <person name="Boldt J."/>
            <person name="Bunk B."/>
            <person name="Haeckl F.J.F.P.J."/>
            <person name="Gunesch A.P."/>
            <person name="Birkelbach J."/>
            <person name="Nuebel U."/>
            <person name="Pietschmann T."/>
            <person name="Bach T."/>
            <person name="Mueller R."/>
        </authorList>
    </citation>
    <scope>NUCLEOTIDE SEQUENCE [LARGE SCALE GENOMIC DNA]</scope>
    <source>
        <strain evidence="5 6">MSr11954</strain>
    </source>
</reference>
<dbReference type="PROSITE" id="PS51000">
    <property type="entry name" value="HTH_DEOR_2"/>
    <property type="match status" value="1"/>
</dbReference>
<evidence type="ECO:0000256" key="1">
    <source>
        <dbReference type="ARBA" id="ARBA00023015"/>
    </source>
</evidence>
<dbReference type="Pfam" id="PF13280">
    <property type="entry name" value="WYL"/>
    <property type="match status" value="1"/>
</dbReference>
<evidence type="ECO:0000259" key="4">
    <source>
        <dbReference type="PROSITE" id="PS51000"/>
    </source>
</evidence>
<dbReference type="Proteomes" id="UP001370348">
    <property type="component" value="Chromosome"/>
</dbReference>
<dbReference type="InterPro" id="IPR036388">
    <property type="entry name" value="WH-like_DNA-bd_sf"/>
</dbReference>